<protein>
    <submittedName>
        <fullName evidence="1">Jg18042 protein</fullName>
    </submittedName>
</protein>
<comment type="caution">
    <text evidence="1">The sequence shown here is derived from an EMBL/GenBank/DDBJ whole genome shotgun (WGS) entry which is preliminary data.</text>
</comment>
<reference evidence="1" key="1">
    <citation type="submission" date="2022-03" db="EMBL/GenBank/DDBJ databases">
        <authorList>
            <person name="Lindestad O."/>
        </authorList>
    </citation>
    <scope>NUCLEOTIDE SEQUENCE</scope>
</reference>
<sequence>MPWLLIITPMKSSVTTDLGSLLSFWSELGSESSSGDPHQRPHVQRTVLTNQAWRQKQKQKMTKPTNPYWSSMVGLCSLCRYIEIKTVTNVLFVMFSTSRW</sequence>
<dbReference type="AlphaFoldDB" id="A0A8S4RH66"/>
<dbReference type="Proteomes" id="UP000838756">
    <property type="component" value="Unassembled WGS sequence"/>
</dbReference>
<dbReference type="EMBL" id="CAKXAJ010025144">
    <property type="protein sequence ID" value="CAH2235671.1"/>
    <property type="molecule type" value="Genomic_DNA"/>
</dbReference>
<proteinExistence type="predicted"/>
<evidence type="ECO:0000313" key="1">
    <source>
        <dbReference type="EMBL" id="CAH2235671.1"/>
    </source>
</evidence>
<evidence type="ECO:0000313" key="2">
    <source>
        <dbReference type="Proteomes" id="UP000838756"/>
    </source>
</evidence>
<name>A0A8S4RH66_9NEOP</name>
<organism evidence="1 2">
    <name type="scientific">Pararge aegeria aegeria</name>
    <dbReference type="NCBI Taxonomy" id="348720"/>
    <lineage>
        <taxon>Eukaryota</taxon>
        <taxon>Metazoa</taxon>
        <taxon>Ecdysozoa</taxon>
        <taxon>Arthropoda</taxon>
        <taxon>Hexapoda</taxon>
        <taxon>Insecta</taxon>
        <taxon>Pterygota</taxon>
        <taxon>Neoptera</taxon>
        <taxon>Endopterygota</taxon>
        <taxon>Lepidoptera</taxon>
        <taxon>Glossata</taxon>
        <taxon>Ditrysia</taxon>
        <taxon>Papilionoidea</taxon>
        <taxon>Nymphalidae</taxon>
        <taxon>Satyrinae</taxon>
        <taxon>Satyrini</taxon>
        <taxon>Parargina</taxon>
        <taxon>Pararge</taxon>
    </lineage>
</organism>
<accession>A0A8S4RH66</accession>
<gene>
    <name evidence="1" type="primary">jg18042</name>
    <name evidence="1" type="ORF">PAEG_LOCUS13296</name>
</gene>
<keyword evidence="2" id="KW-1185">Reference proteome</keyword>